<dbReference type="EMBL" id="JAUSVU010000020">
    <property type="protein sequence ID" value="MDQ0535825.1"/>
    <property type="molecule type" value="Genomic_DNA"/>
</dbReference>
<keyword evidence="1" id="KW-0812">Transmembrane</keyword>
<dbReference type="RefSeq" id="WP_209987819.1">
    <property type="nucleotide sequence ID" value="NZ_JAGINO010000022.1"/>
</dbReference>
<protein>
    <submittedName>
        <fullName evidence="3">HAMP domain-containing protein/cell division protein ZapA (FtsZ GTPase activity inhibitor)</fullName>
    </submittedName>
</protein>
<evidence type="ECO:0000256" key="1">
    <source>
        <dbReference type="SAM" id="Phobius"/>
    </source>
</evidence>
<comment type="caution">
    <text evidence="3">The sequence shown here is derived from an EMBL/GenBank/DDBJ whole genome shotgun (WGS) entry which is preliminary data.</text>
</comment>
<dbReference type="Pfam" id="PF00672">
    <property type="entry name" value="HAMP"/>
    <property type="match status" value="1"/>
</dbReference>
<dbReference type="Pfam" id="PF12729">
    <property type="entry name" value="4HB_MCP_1"/>
    <property type="match status" value="1"/>
</dbReference>
<organism evidence="3 4">
    <name type="scientific">Azospirillum picis</name>
    <dbReference type="NCBI Taxonomy" id="488438"/>
    <lineage>
        <taxon>Bacteria</taxon>
        <taxon>Pseudomonadati</taxon>
        <taxon>Pseudomonadota</taxon>
        <taxon>Alphaproteobacteria</taxon>
        <taxon>Rhodospirillales</taxon>
        <taxon>Azospirillaceae</taxon>
        <taxon>Azospirillum</taxon>
    </lineage>
</organism>
<dbReference type="Proteomes" id="UP001244552">
    <property type="component" value="Unassembled WGS sequence"/>
</dbReference>
<dbReference type="Gene3D" id="6.10.340.10">
    <property type="match status" value="1"/>
</dbReference>
<gene>
    <name evidence="3" type="ORF">QO018_004709</name>
</gene>
<feature type="transmembrane region" description="Helical" evidence="1">
    <location>
        <begin position="187"/>
        <end position="207"/>
    </location>
</feature>
<evidence type="ECO:0000313" key="3">
    <source>
        <dbReference type="EMBL" id="MDQ0535825.1"/>
    </source>
</evidence>
<reference evidence="3 4" key="1">
    <citation type="submission" date="2023-07" db="EMBL/GenBank/DDBJ databases">
        <title>Genomic Encyclopedia of Type Strains, Phase IV (KMG-IV): sequencing the most valuable type-strain genomes for metagenomic binning, comparative biology and taxonomic classification.</title>
        <authorList>
            <person name="Goeker M."/>
        </authorList>
    </citation>
    <scope>NUCLEOTIDE SEQUENCE [LARGE SCALE GENOMIC DNA]</scope>
    <source>
        <strain evidence="3 4">DSM 19922</strain>
    </source>
</reference>
<dbReference type="SMART" id="SM00304">
    <property type="entry name" value="HAMP"/>
    <property type="match status" value="1"/>
</dbReference>
<dbReference type="InterPro" id="IPR003660">
    <property type="entry name" value="HAMP_dom"/>
</dbReference>
<sequence length="266" mass="28267">MTNLRIVHKVLAMLVLMAALAIGLTAAALFSLRAVDRDYSSLLDHEATASLWLARSNSALNAAGRNVYLIIAKDDEASIRQAADALDSEAKSVVERLNKAREALPAISTEVATVLTAADALITVAETVKTEAFKNNDAAARAIVAQSFDPAYVEVRTKTRTLIDQVDQQAQKTSDIVSSTSQATMTWMLAVAVLGLVVVFALAAALARKTIAQPVEQITRIMSTLASGSVDVTVAGGERSDEIGGMARAVQVFKDNAVTRLRLEAE</sequence>
<evidence type="ECO:0000313" key="4">
    <source>
        <dbReference type="Proteomes" id="UP001244552"/>
    </source>
</evidence>
<name>A0ABU0MQS6_9PROT</name>
<accession>A0ABU0MQS6</accession>
<evidence type="ECO:0000259" key="2">
    <source>
        <dbReference type="PROSITE" id="PS50885"/>
    </source>
</evidence>
<dbReference type="PROSITE" id="PS50885">
    <property type="entry name" value="HAMP"/>
    <property type="match status" value="1"/>
</dbReference>
<feature type="domain" description="HAMP" evidence="2">
    <location>
        <begin position="209"/>
        <end position="262"/>
    </location>
</feature>
<proteinExistence type="predicted"/>
<keyword evidence="1" id="KW-1133">Transmembrane helix</keyword>
<feature type="non-terminal residue" evidence="3">
    <location>
        <position position="266"/>
    </location>
</feature>
<dbReference type="InterPro" id="IPR024478">
    <property type="entry name" value="HlyB_4HB_MCP"/>
</dbReference>
<keyword evidence="1" id="KW-0472">Membrane</keyword>
<keyword evidence="4" id="KW-1185">Reference proteome</keyword>
<dbReference type="SUPFAM" id="SSF158472">
    <property type="entry name" value="HAMP domain-like"/>
    <property type="match status" value="1"/>
</dbReference>